<organism evidence="4 5">
    <name type="scientific">Laspinema olomoucense D3b</name>
    <dbReference type="NCBI Taxonomy" id="2953688"/>
    <lineage>
        <taxon>Bacteria</taxon>
        <taxon>Bacillati</taxon>
        <taxon>Cyanobacteriota</taxon>
        <taxon>Cyanophyceae</taxon>
        <taxon>Oscillatoriophycideae</taxon>
        <taxon>Oscillatoriales</taxon>
        <taxon>Laspinemataceae</taxon>
        <taxon>Laspinema</taxon>
        <taxon>Laspinema olomoucense</taxon>
    </lineage>
</organism>
<evidence type="ECO:0000256" key="2">
    <source>
        <dbReference type="ARBA" id="ARBA00023315"/>
    </source>
</evidence>
<reference evidence="4 5" key="1">
    <citation type="journal article" date="2022" name="Front. Microbiol.">
        <title>High genomic differentiation and limited gene flow indicate recent cryptic speciation within the genus Laspinema (cyanobacteria).</title>
        <authorList>
            <person name="Stanojkovic A."/>
            <person name="Skoupy S."/>
            <person name="Skaloud P."/>
            <person name="Dvorak P."/>
        </authorList>
    </citation>
    <scope>NUCLEOTIDE SEQUENCE [LARGE SCALE GENOMIC DNA]</scope>
    <source>
        <strain evidence="4 5">D3b</strain>
    </source>
</reference>
<proteinExistence type="predicted"/>
<protein>
    <submittedName>
        <fullName evidence="4">1-acyl-sn-glycerol-3-phosphate acyltransferase</fullName>
    </submittedName>
</protein>
<evidence type="ECO:0000313" key="4">
    <source>
        <dbReference type="EMBL" id="MCT7977776.1"/>
    </source>
</evidence>
<evidence type="ECO:0000259" key="3">
    <source>
        <dbReference type="SMART" id="SM00563"/>
    </source>
</evidence>
<dbReference type="PANTHER" id="PTHR10434:SF11">
    <property type="entry name" value="1-ACYL-SN-GLYCEROL-3-PHOSPHATE ACYLTRANSFERASE"/>
    <property type="match status" value="1"/>
</dbReference>
<accession>A0ABT2N5M5</accession>
<dbReference type="EMBL" id="JAMXFA010000009">
    <property type="protein sequence ID" value="MCT7977776.1"/>
    <property type="molecule type" value="Genomic_DNA"/>
</dbReference>
<dbReference type="GO" id="GO:0016746">
    <property type="term" value="F:acyltransferase activity"/>
    <property type="evidence" value="ECO:0007669"/>
    <property type="project" value="UniProtKB-KW"/>
</dbReference>
<gene>
    <name evidence="4" type="ORF">NG792_08665</name>
</gene>
<evidence type="ECO:0000313" key="5">
    <source>
        <dbReference type="Proteomes" id="UP001525961"/>
    </source>
</evidence>
<dbReference type="SUPFAM" id="SSF69593">
    <property type="entry name" value="Glycerol-3-phosphate (1)-acyltransferase"/>
    <property type="match status" value="1"/>
</dbReference>
<feature type="domain" description="Phospholipid/glycerol acyltransferase" evidence="3">
    <location>
        <begin position="60"/>
        <end position="183"/>
    </location>
</feature>
<comment type="caution">
    <text evidence="4">The sequence shown here is derived from an EMBL/GenBank/DDBJ whole genome shotgun (WGS) entry which is preliminary data.</text>
</comment>
<dbReference type="Pfam" id="PF01553">
    <property type="entry name" value="Acyltransferase"/>
    <property type="match status" value="1"/>
</dbReference>
<name>A0ABT2N5M5_9CYAN</name>
<dbReference type="Proteomes" id="UP001525961">
    <property type="component" value="Unassembled WGS sequence"/>
</dbReference>
<evidence type="ECO:0000256" key="1">
    <source>
        <dbReference type="ARBA" id="ARBA00022679"/>
    </source>
</evidence>
<dbReference type="RefSeq" id="WP_261235219.1">
    <property type="nucleotide sequence ID" value="NZ_JAMXFA010000009.1"/>
</dbReference>
<keyword evidence="5" id="KW-1185">Reference proteome</keyword>
<dbReference type="PANTHER" id="PTHR10434">
    <property type="entry name" value="1-ACYL-SN-GLYCEROL-3-PHOSPHATE ACYLTRANSFERASE"/>
    <property type="match status" value="1"/>
</dbReference>
<sequence>MQIPLLKSTIPSEKAPSVNSKISPWLASALYPLGRFIVLPTYFKQIEVIGQEHLPTAGPTILAPTHRSRWDGILVAYTAGRHITGRDLRYMVSSDEFKGIPGWLIPRLGGFPIDRKRPGIGSLRHGVELLEAGQMLAIFPEGAIFHDGELHPLKPGLARLAIQAESLHPNLGVKIVPINVEYQPRIPQWRSQVKITIAPPLEVSNYRLDTPKESGNQLTADLETALRAMDQNQG</sequence>
<dbReference type="SMART" id="SM00563">
    <property type="entry name" value="PlsC"/>
    <property type="match status" value="1"/>
</dbReference>
<keyword evidence="1" id="KW-0808">Transferase</keyword>
<keyword evidence="2 4" id="KW-0012">Acyltransferase</keyword>
<dbReference type="CDD" id="cd07989">
    <property type="entry name" value="LPLAT_AGPAT-like"/>
    <property type="match status" value="1"/>
</dbReference>
<dbReference type="InterPro" id="IPR002123">
    <property type="entry name" value="Plipid/glycerol_acylTrfase"/>
</dbReference>